<comment type="subcellular location">
    <subcellularLocation>
        <location evidence="1">Nucleus</location>
    </subcellularLocation>
</comment>
<evidence type="ECO:0000256" key="4">
    <source>
        <dbReference type="ARBA" id="ARBA00023067"/>
    </source>
</evidence>
<evidence type="ECO:0000256" key="3">
    <source>
        <dbReference type="ARBA" id="ARBA00022776"/>
    </source>
</evidence>
<evidence type="ECO:0000256" key="5">
    <source>
        <dbReference type="ARBA" id="ARBA00023242"/>
    </source>
</evidence>
<dbReference type="PANTHER" id="PTHR14222">
    <property type="entry name" value="CONDENSIN"/>
    <property type="match status" value="1"/>
</dbReference>
<dbReference type="WBParaSite" id="Gr19_v10_g15643.t1">
    <property type="protein sequence ID" value="Gr19_v10_g15643.t1"/>
    <property type="gene ID" value="Gr19_v10_g15643"/>
</dbReference>
<feature type="domain" description="Condensin complex subunit 1 C-terminal" evidence="7">
    <location>
        <begin position="556"/>
        <end position="661"/>
    </location>
</feature>
<proteinExistence type="predicted"/>
<dbReference type="GO" id="GO:0007076">
    <property type="term" value="P:mitotic chromosome condensation"/>
    <property type="evidence" value="ECO:0007669"/>
    <property type="project" value="InterPro"/>
</dbReference>
<dbReference type="Proteomes" id="UP000887572">
    <property type="component" value="Unplaced"/>
</dbReference>
<reference evidence="9" key="1">
    <citation type="submission" date="2022-11" db="UniProtKB">
        <authorList>
            <consortium name="WormBaseParasite"/>
        </authorList>
    </citation>
    <scope>IDENTIFICATION</scope>
</reference>
<keyword evidence="5" id="KW-0539">Nucleus</keyword>
<accession>A0A914HAS7</accession>
<keyword evidence="6" id="KW-0131">Cell cycle</keyword>
<dbReference type="Gene3D" id="1.25.10.10">
    <property type="entry name" value="Leucine-rich Repeat Variant"/>
    <property type="match status" value="1"/>
</dbReference>
<protein>
    <submittedName>
        <fullName evidence="9">Condensin complex subunit 1 C-terminal domain-containing protein</fullName>
    </submittedName>
</protein>
<evidence type="ECO:0000256" key="6">
    <source>
        <dbReference type="ARBA" id="ARBA00023306"/>
    </source>
</evidence>
<dbReference type="InterPro" id="IPR011989">
    <property type="entry name" value="ARM-like"/>
</dbReference>
<keyword evidence="4" id="KW-0226">DNA condensation</keyword>
<keyword evidence="3" id="KW-0498">Mitosis</keyword>
<dbReference type="AlphaFoldDB" id="A0A914HAS7"/>
<dbReference type="InterPro" id="IPR032682">
    <property type="entry name" value="Cnd1_C"/>
</dbReference>
<dbReference type="GO" id="GO:0000779">
    <property type="term" value="C:condensed chromosome, centromeric region"/>
    <property type="evidence" value="ECO:0007669"/>
    <property type="project" value="TreeGrafter"/>
</dbReference>
<name>A0A914HAS7_GLORO</name>
<dbReference type="PANTHER" id="PTHR14222:SF1">
    <property type="entry name" value="CONDENSIN-2 COMPLEX SUBUNIT D3"/>
    <property type="match status" value="1"/>
</dbReference>
<evidence type="ECO:0000259" key="7">
    <source>
        <dbReference type="Pfam" id="PF12717"/>
    </source>
</evidence>
<keyword evidence="8" id="KW-1185">Reference proteome</keyword>
<dbReference type="GO" id="GO:0000796">
    <property type="term" value="C:condensin complex"/>
    <property type="evidence" value="ECO:0007669"/>
    <property type="project" value="TreeGrafter"/>
</dbReference>
<dbReference type="SUPFAM" id="SSF48371">
    <property type="entry name" value="ARM repeat"/>
    <property type="match status" value="1"/>
</dbReference>
<evidence type="ECO:0000313" key="8">
    <source>
        <dbReference type="Proteomes" id="UP000887572"/>
    </source>
</evidence>
<evidence type="ECO:0000256" key="2">
    <source>
        <dbReference type="ARBA" id="ARBA00022618"/>
    </source>
</evidence>
<dbReference type="InterPro" id="IPR016024">
    <property type="entry name" value="ARM-type_fold"/>
</dbReference>
<dbReference type="GO" id="GO:0042393">
    <property type="term" value="F:histone binding"/>
    <property type="evidence" value="ECO:0007669"/>
    <property type="project" value="TreeGrafter"/>
</dbReference>
<evidence type="ECO:0000313" key="9">
    <source>
        <dbReference type="WBParaSite" id="Gr19_v10_g15643.t1"/>
    </source>
</evidence>
<dbReference type="InterPro" id="IPR026971">
    <property type="entry name" value="CND1/NCAPD3"/>
</dbReference>
<keyword evidence="2" id="KW-0132">Cell division</keyword>
<dbReference type="Pfam" id="PF12717">
    <property type="entry name" value="Cnd1"/>
    <property type="match status" value="1"/>
</dbReference>
<dbReference type="GO" id="GO:0010032">
    <property type="term" value="P:meiotic chromosome condensation"/>
    <property type="evidence" value="ECO:0007669"/>
    <property type="project" value="TreeGrafter"/>
</dbReference>
<sequence>MNEMEEESVANFEELVANLLHKTSAVTLKAMKDVELHVSSGLHIPELLQSAELLVQSMQRETNGRLAYVGATPVHLINFLLCRCEEERVNLKKAAICTLQALFLRLRDPDIVEACVNKLAKKCRDVSVAVRKQAALTLTRFLQGTPHFEQIHEAWLHSVMYQIVDREPSVQTHCAKLVSEVFIEPIMKNTEGNAAICWRMLALVEEEADLRRLLLRSLIFLSKERLLPPRLITLVLNRCSANPEQAYPCWMLLSELSTFLDVSPNEAVSFWSDYLSLIHPNRLIGYMADLISNQTKNLSFQQRRFLKENVSGALRRFKIHPTYISSVYHMFARIVNGVDPDAPGHAELRKFNQQWFGQCLQELDSLIYANALPETDEDDANSSSQGSAAELSGTQNENCEKIIRLITSVGECLQYTPALINKQIFKLLQVIIASDVLKRVYQTHNEKADRCENLLASPPSLNTSFQTELPVCGPGGSQSNAASEAGGVVNDGLHNQPNHFHMRIKKRIFRGELMSREVRASSVLTIGKLCLLDEQLAKKCIPVFVRQLRENQDHFVRNNIVVVICDLCIRYTSQVDRYSSILASCLWDSSILIRRQTLLLLTNLIKEQYLKWEGPIIYRFVTTLLDAEQCIQEYSNFCLTDILLPQFRERMFFHHFLECMFNFNGVRHASWIFKDSDVSELNEEAEKRCSLEGRESFNSRMRLYKYMLNTFEDQQRVYILEKIGLEIFVPIVEEGMKLTDGKVRNLLFDAFKVMGTEEIKLKMQLGKMDVDYEGDDEDPPELVKTAAKKLIATTFRKSIAETVMPHLFLLKAFLSEKRSPLVKNCYSVILDLCREHEEQLDDFLASDPQLRAEIKCDMKRLDNINKRR</sequence>
<evidence type="ECO:0000256" key="1">
    <source>
        <dbReference type="ARBA" id="ARBA00004123"/>
    </source>
</evidence>
<dbReference type="GO" id="GO:0005634">
    <property type="term" value="C:nucleus"/>
    <property type="evidence" value="ECO:0007669"/>
    <property type="project" value="UniProtKB-SubCell"/>
</dbReference>
<dbReference type="GO" id="GO:0051301">
    <property type="term" value="P:cell division"/>
    <property type="evidence" value="ECO:0007669"/>
    <property type="project" value="UniProtKB-KW"/>
</dbReference>
<organism evidence="8 9">
    <name type="scientific">Globodera rostochiensis</name>
    <name type="common">Golden nematode worm</name>
    <name type="synonym">Heterodera rostochiensis</name>
    <dbReference type="NCBI Taxonomy" id="31243"/>
    <lineage>
        <taxon>Eukaryota</taxon>
        <taxon>Metazoa</taxon>
        <taxon>Ecdysozoa</taxon>
        <taxon>Nematoda</taxon>
        <taxon>Chromadorea</taxon>
        <taxon>Rhabditida</taxon>
        <taxon>Tylenchina</taxon>
        <taxon>Tylenchomorpha</taxon>
        <taxon>Tylenchoidea</taxon>
        <taxon>Heteroderidae</taxon>
        <taxon>Heteroderinae</taxon>
        <taxon>Globodera</taxon>
    </lineage>
</organism>